<comment type="caution">
    <text evidence="3">The sequence shown here is derived from an EMBL/GenBank/DDBJ whole genome shotgun (WGS) entry which is preliminary data.</text>
</comment>
<protein>
    <submittedName>
        <fullName evidence="3">Alpha/beta hydrolase fold-3 domain protein</fullName>
    </submittedName>
</protein>
<dbReference type="InterPro" id="IPR050300">
    <property type="entry name" value="GDXG_lipolytic_enzyme"/>
</dbReference>
<dbReference type="SUPFAM" id="SSF53474">
    <property type="entry name" value="alpha/beta-Hydrolases"/>
    <property type="match status" value="1"/>
</dbReference>
<dbReference type="PROSITE" id="PS00122">
    <property type="entry name" value="CARBOXYLESTERASE_B_1"/>
    <property type="match status" value="1"/>
</dbReference>
<accession>M0P395</accession>
<proteinExistence type="predicted"/>
<dbReference type="AlphaFoldDB" id="M0P395"/>
<evidence type="ECO:0000259" key="2">
    <source>
        <dbReference type="Pfam" id="PF07859"/>
    </source>
</evidence>
<dbReference type="OrthoDB" id="33195at2157"/>
<keyword evidence="1 3" id="KW-0378">Hydrolase</keyword>
<dbReference type="InterPro" id="IPR029058">
    <property type="entry name" value="AB_hydrolase_fold"/>
</dbReference>
<dbReference type="PANTHER" id="PTHR48081:SF8">
    <property type="entry name" value="ALPHA_BETA HYDROLASE FOLD-3 DOMAIN-CONTAINING PROTEIN-RELATED"/>
    <property type="match status" value="1"/>
</dbReference>
<dbReference type="EMBL" id="AOJG01000001">
    <property type="protein sequence ID" value="EMA64632.1"/>
    <property type="molecule type" value="Genomic_DNA"/>
</dbReference>
<feature type="domain" description="Alpha/beta hydrolase fold-3" evidence="2">
    <location>
        <begin position="99"/>
        <end position="307"/>
    </location>
</feature>
<dbReference type="Pfam" id="PF07859">
    <property type="entry name" value="Abhydrolase_3"/>
    <property type="match status" value="1"/>
</dbReference>
<dbReference type="InterPro" id="IPR019826">
    <property type="entry name" value="Carboxylesterase_B_AS"/>
</dbReference>
<evidence type="ECO:0000313" key="4">
    <source>
        <dbReference type="Proteomes" id="UP000011650"/>
    </source>
</evidence>
<dbReference type="Gene3D" id="3.40.50.1820">
    <property type="entry name" value="alpha/beta hydrolase"/>
    <property type="match status" value="1"/>
</dbReference>
<gene>
    <name evidence="3" type="ORF">C469_00210</name>
</gene>
<evidence type="ECO:0000313" key="3">
    <source>
        <dbReference type="EMBL" id="EMA64632.1"/>
    </source>
</evidence>
<evidence type="ECO:0000256" key="1">
    <source>
        <dbReference type="ARBA" id="ARBA00022801"/>
    </source>
</evidence>
<organism evidence="3 4">
    <name type="scientific">Halorubrum lipolyticum DSM 21995</name>
    <dbReference type="NCBI Taxonomy" id="1227482"/>
    <lineage>
        <taxon>Archaea</taxon>
        <taxon>Methanobacteriati</taxon>
        <taxon>Methanobacteriota</taxon>
        <taxon>Stenosarchaea group</taxon>
        <taxon>Halobacteria</taxon>
        <taxon>Halobacteriales</taxon>
        <taxon>Haloferacaceae</taxon>
        <taxon>Halorubrum</taxon>
    </lineage>
</organism>
<dbReference type="InterPro" id="IPR013094">
    <property type="entry name" value="AB_hydrolase_3"/>
</dbReference>
<dbReference type="RefSeq" id="WP_008002742.1">
    <property type="nucleotide sequence ID" value="NZ_AOJG01000001.1"/>
</dbReference>
<keyword evidence="4" id="KW-1185">Reference proteome</keyword>
<dbReference type="Proteomes" id="UP000011650">
    <property type="component" value="Unassembled WGS sequence"/>
</dbReference>
<dbReference type="STRING" id="1227482.C469_00210"/>
<dbReference type="PATRIC" id="fig|1227482.3.peg.41"/>
<sequence length="331" mass="34849">MRADELDPEMAAVVDEIAALGLPEWNALSVDAARRVEDEVFSGEPEPPVADVRDLAFDGPHGEVPVRVYRPEAAVDAAGDAVGGDGRGDATDAAGARILVHFHGGGWTLGTLDSIDGPCRELATRADAVVVSVDYRLAPEHPFPVAVDEAAAAVAWVADNAAAFGGDSDRLGVSGTSAGGTLALAASLYQRELEGDPVEIGGQFLCYPVAGDDFETDSYRENADGPLLTRADMRWFFERYLRSPVDARNPFAVPLRADDLGDLPPATVVTAGFDPLRDDGVALAEGFDRDGTPVEHRHYPAMAHGFCSLADRVGTAEAALSAVAGDVRERL</sequence>
<reference evidence="3 4" key="1">
    <citation type="journal article" date="2014" name="PLoS Genet.">
        <title>Phylogenetically driven sequencing of extremely halophilic archaea reveals strategies for static and dynamic osmo-response.</title>
        <authorList>
            <person name="Becker E.A."/>
            <person name="Seitzer P.M."/>
            <person name="Tritt A."/>
            <person name="Larsen D."/>
            <person name="Krusor M."/>
            <person name="Yao A.I."/>
            <person name="Wu D."/>
            <person name="Madern D."/>
            <person name="Eisen J.A."/>
            <person name="Darling A.E."/>
            <person name="Facciotti M.T."/>
        </authorList>
    </citation>
    <scope>NUCLEOTIDE SEQUENCE [LARGE SCALE GENOMIC DNA]</scope>
    <source>
        <strain evidence="3 4">DSM 21995</strain>
    </source>
</reference>
<name>M0P395_9EURY</name>
<dbReference type="PANTHER" id="PTHR48081">
    <property type="entry name" value="AB HYDROLASE SUPERFAMILY PROTEIN C4A8.06C"/>
    <property type="match status" value="1"/>
</dbReference>
<dbReference type="GO" id="GO:0016787">
    <property type="term" value="F:hydrolase activity"/>
    <property type="evidence" value="ECO:0007669"/>
    <property type="project" value="UniProtKB-KW"/>
</dbReference>